<feature type="domain" description="NB-ARC" evidence="4">
    <location>
        <begin position="197"/>
        <end position="390"/>
    </location>
</feature>
<dbReference type="InterPro" id="IPR044974">
    <property type="entry name" value="Disease_R_plants"/>
</dbReference>
<dbReference type="GeneID" id="110782196"/>
<keyword evidence="3" id="KW-0611">Plant defense</keyword>
<dbReference type="Gene3D" id="3.80.10.10">
    <property type="entry name" value="Ribonuclease Inhibitor"/>
    <property type="match status" value="1"/>
</dbReference>
<proteinExistence type="predicted"/>
<dbReference type="GO" id="GO:0043531">
    <property type="term" value="F:ADP binding"/>
    <property type="evidence" value="ECO:0007669"/>
    <property type="project" value="InterPro"/>
</dbReference>
<dbReference type="CDD" id="cd14798">
    <property type="entry name" value="RX-CC_like"/>
    <property type="match status" value="1"/>
</dbReference>
<dbReference type="InterPro" id="IPR042197">
    <property type="entry name" value="Apaf_helical"/>
</dbReference>
<evidence type="ECO:0000256" key="3">
    <source>
        <dbReference type="ARBA" id="ARBA00022821"/>
    </source>
</evidence>
<evidence type="ECO:0000259" key="7">
    <source>
        <dbReference type="Pfam" id="PF23598"/>
    </source>
</evidence>
<name>A0A9R0I5R6_SPIOL</name>
<dbReference type="Gene3D" id="1.10.10.10">
    <property type="entry name" value="Winged helix-like DNA-binding domain superfamily/Winged helix DNA-binding domain"/>
    <property type="match status" value="1"/>
</dbReference>
<gene>
    <name evidence="9" type="primary">LOC110782196</name>
</gene>
<dbReference type="InterPro" id="IPR058922">
    <property type="entry name" value="WHD_DRP"/>
</dbReference>
<dbReference type="SUPFAM" id="SSF52540">
    <property type="entry name" value="P-loop containing nucleoside triphosphate hydrolases"/>
    <property type="match status" value="1"/>
</dbReference>
<evidence type="ECO:0000256" key="1">
    <source>
        <dbReference type="ARBA" id="ARBA00022737"/>
    </source>
</evidence>
<keyword evidence="8" id="KW-1185">Reference proteome</keyword>
<dbReference type="AlphaFoldDB" id="A0A9R0I5R6"/>
<feature type="domain" description="Disease resistance protein winged helix" evidence="6">
    <location>
        <begin position="476"/>
        <end position="544"/>
    </location>
</feature>
<dbReference type="RefSeq" id="XP_021842014.2">
    <property type="nucleotide sequence ID" value="XM_021986322.2"/>
</dbReference>
<evidence type="ECO:0000313" key="8">
    <source>
        <dbReference type="Proteomes" id="UP000813463"/>
    </source>
</evidence>
<dbReference type="SUPFAM" id="SSF52058">
    <property type="entry name" value="L domain-like"/>
    <property type="match status" value="1"/>
</dbReference>
<dbReference type="Gene3D" id="3.40.50.300">
    <property type="entry name" value="P-loop containing nucleotide triphosphate hydrolases"/>
    <property type="match status" value="1"/>
</dbReference>
<dbReference type="InterPro" id="IPR038005">
    <property type="entry name" value="RX-like_CC"/>
</dbReference>
<dbReference type="GO" id="GO:0098542">
    <property type="term" value="P:defense response to other organism"/>
    <property type="evidence" value="ECO:0007669"/>
    <property type="project" value="TreeGrafter"/>
</dbReference>
<dbReference type="Proteomes" id="UP000813463">
    <property type="component" value="Chromosome 2"/>
</dbReference>
<evidence type="ECO:0000313" key="9">
    <source>
        <dbReference type="RefSeq" id="XP_021842014.2"/>
    </source>
</evidence>
<dbReference type="InterPro" id="IPR032675">
    <property type="entry name" value="LRR_dom_sf"/>
</dbReference>
<accession>A0A9R0I5R6</accession>
<evidence type="ECO:0000259" key="5">
    <source>
        <dbReference type="Pfam" id="PF18052"/>
    </source>
</evidence>
<evidence type="ECO:0000259" key="4">
    <source>
        <dbReference type="Pfam" id="PF00931"/>
    </source>
</evidence>
<keyword evidence="1" id="KW-0677">Repeat</keyword>
<evidence type="ECO:0000256" key="2">
    <source>
        <dbReference type="ARBA" id="ARBA00022741"/>
    </source>
</evidence>
<reference evidence="9" key="2">
    <citation type="submission" date="2025-08" db="UniProtKB">
        <authorList>
            <consortium name="RefSeq"/>
        </authorList>
    </citation>
    <scope>IDENTIFICATION</scope>
    <source>
        <tissue evidence="9">Leaf</tissue>
    </source>
</reference>
<dbReference type="Gene3D" id="1.10.8.430">
    <property type="entry name" value="Helical domain of apoptotic protease-activating factors"/>
    <property type="match status" value="1"/>
</dbReference>
<organism evidence="8 9">
    <name type="scientific">Spinacia oleracea</name>
    <name type="common">Spinach</name>
    <dbReference type="NCBI Taxonomy" id="3562"/>
    <lineage>
        <taxon>Eukaryota</taxon>
        <taxon>Viridiplantae</taxon>
        <taxon>Streptophyta</taxon>
        <taxon>Embryophyta</taxon>
        <taxon>Tracheophyta</taxon>
        <taxon>Spermatophyta</taxon>
        <taxon>Magnoliopsida</taxon>
        <taxon>eudicotyledons</taxon>
        <taxon>Gunneridae</taxon>
        <taxon>Pentapetalae</taxon>
        <taxon>Caryophyllales</taxon>
        <taxon>Chenopodiaceae</taxon>
        <taxon>Chenopodioideae</taxon>
        <taxon>Anserineae</taxon>
        <taxon>Spinacia</taxon>
    </lineage>
</organism>
<feature type="domain" description="Disease resistance R13L4/SHOC-2-like LRR" evidence="7">
    <location>
        <begin position="617"/>
        <end position="926"/>
    </location>
</feature>
<dbReference type="Pfam" id="PF23559">
    <property type="entry name" value="WHD_DRP"/>
    <property type="match status" value="1"/>
</dbReference>
<keyword evidence="2" id="KW-0547">Nucleotide-binding</keyword>
<dbReference type="InterPro" id="IPR027417">
    <property type="entry name" value="P-loop_NTPase"/>
</dbReference>
<evidence type="ECO:0000259" key="6">
    <source>
        <dbReference type="Pfam" id="PF23559"/>
    </source>
</evidence>
<feature type="domain" description="Disease resistance N-terminal" evidence="5">
    <location>
        <begin position="8"/>
        <end position="88"/>
    </location>
</feature>
<dbReference type="PRINTS" id="PR00364">
    <property type="entry name" value="DISEASERSIST"/>
</dbReference>
<dbReference type="PANTHER" id="PTHR23155:SF1205">
    <property type="entry name" value="DISEASE RESISTANCE PROTEIN RPM1"/>
    <property type="match status" value="1"/>
</dbReference>
<dbReference type="Pfam" id="PF00931">
    <property type="entry name" value="NB-ARC"/>
    <property type="match status" value="1"/>
</dbReference>
<reference evidence="8" key="1">
    <citation type="journal article" date="2021" name="Nat. Commun.">
        <title>Genomic analyses provide insights into spinach domestication and the genetic basis of agronomic traits.</title>
        <authorList>
            <person name="Cai X."/>
            <person name="Sun X."/>
            <person name="Xu C."/>
            <person name="Sun H."/>
            <person name="Wang X."/>
            <person name="Ge C."/>
            <person name="Zhang Z."/>
            <person name="Wang Q."/>
            <person name="Fei Z."/>
            <person name="Jiao C."/>
            <person name="Wang Q."/>
        </authorList>
    </citation>
    <scope>NUCLEOTIDE SEQUENCE [LARGE SCALE GENOMIC DNA]</scope>
    <source>
        <strain evidence="8">cv. Varoflay</strain>
    </source>
</reference>
<sequence>MADIFSTVQFTIELLYPLIKDEVSLLYYLRDQVTGIRDELSSMLALLSDAEERAEDNNSVKEWVKQVRTLAYEIEDVIDEYKLFQKENRFGRIKQYMSLNVRSIATTIESLHKKAIETGRRKHSYFNSYRLNSGGSCGSCGGSCGGSSSSATSVIVEQDQHDSIRIQESDIVGAETGRIDIIELLGLQELDDSRLYSPVIAVIGMRGVGKTTVVGSVYHAAVVKDYFPIRAWVPVSGSYNHVDILRNMIKQFYEAANELELLHNKMSASRINEYRSDQSTKETYTDIYRIDSMDEISLQNLVRSYLKEKRYMVVVDDVQDQDRGRELAIYIKSVLPTSNNNKGSKILMTTRYENVARAWLDGSNHGLYKLEPLKPEKAWELFCKKAFQRHNGQCPPFLCDLASDIVKRCEGLPLIVSEMGRFLSTKSDDTHEWKKVHQSLGFYLEQNLTGIHSILIRSYHSLPRHLKPCFLYFGLFPQGISRMRLIRLWIAEGFIQCSNRLTLEEVAEEYIDQLLGMSLVEVQHRDETGKPKSLRVHEFLLEIILSKAKELGFLQTHPEKNSNIADDPRRLSIHNSNAVANPAMEINIGIKLNIRSLLIVTEPARAQEKLWTKVLPKALSNTRLLKVLDLSNAPIDELPKEVWRLFNLRYLSLRNTRVKRIPNSIGKLQDLQTLDLKGTSIYELPVDLNTLHKLRHLLTYSYNYESAFSLTWKVIGVKFPEKALEKLGELQKLAFVDVGDRSTVINELRNLRQLRKLGIMGLKMTDGKELCAAIEQMECLEALSVYSKYNELIDLEYFRSPPSTLKRLYLNGPLTFFPSWILELHSLVKIRLRWSCLDDVNPLGFLETLPNLVELQLLDAYCGDNLKISNQGFKKLKILHLLDLKALVLFSIDKCALALLQLMEIKGSPRLQVPLGLEYLPRLETLIFRDMPLDFDLSLQKDGQHYSVVKHVPNVLFLKTGKMF</sequence>
<dbReference type="PANTHER" id="PTHR23155">
    <property type="entry name" value="DISEASE RESISTANCE PROTEIN RP"/>
    <property type="match status" value="1"/>
</dbReference>
<dbReference type="Pfam" id="PF23598">
    <property type="entry name" value="LRR_14"/>
    <property type="match status" value="1"/>
</dbReference>
<dbReference type="InterPro" id="IPR002182">
    <property type="entry name" value="NB-ARC"/>
</dbReference>
<dbReference type="InterPro" id="IPR036388">
    <property type="entry name" value="WH-like_DNA-bd_sf"/>
</dbReference>
<dbReference type="KEGG" id="soe:110782196"/>
<dbReference type="InterPro" id="IPR055414">
    <property type="entry name" value="LRR_R13L4/SHOC2-like"/>
</dbReference>
<protein>
    <submittedName>
        <fullName evidence="9">Disease resistance protein RPM1</fullName>
    </submittedName>
</protein>
<dbReference type="Gene3D" id="1.20.5.4130">
    <property type="match status" value="1"/>
</dbReference>
<dbReference type="InterPro" id="IPR041118">
    <property type="entry name" value="Rx_N"/>
</dbReference>
<dbReference type="Pfam" id="PF18052">
    <property type="entry name" value="Rx_N"/>
    <property type="match status" value="1"/>
</dbReference>